<dbReference type="InterPro" id="IPR018628">
    <property type="entry name" value="Coa3_CC"/>
</dbReference>
<feature type="transmembrane region" description="Helical" evidence="3">
    <location>
        <begin position="357"/>
        <end position="374"/>
    </location>
</feature>
<dbReference type="AlphaFoldDB" id="A0A085N280"/>
<dbReference type="Pfam" id="PF09813">
    <property type="entry name" value="Coa3_cc"/>
    <property type="match status" value="1"/>
</dbReference>
<evidence type="ECO:0000256" key="2">
    <source>
        <dbReference type="ARBA" id="ARBA00022942"/>
    </source>
</evidence>
<dbReference type="PANTHER" id="PTHR10660">
    <property type="entry name" value="PROTEASOME REGULATOR PA28"/>
    <property type="match status" value="1"/>
</dbReference>
<dbReference type="EMBL" id="KL367570">
    <property type="protein sequence ID" value="KFD63576.1"/>
    <property type="molecule type" value="Genomic_DNA"/>
</dbReference>
<dbReference type="InterPro" id="IPR003186">
    <property type="entry name" value="PA28_C"/>
</dbReference>
<feature type="domain" description="Cytochrome c oxidase assembly factor 3 mitochondrial coiled-coil" evidence="5">
    <location>
        <begin position="350"/>
        <end position="388"/>
    </location>
</feature>
<evidence type="ECO:0000259" key="5">
    <source>
        <dbReference type="Pfam" id="PF09813"/>
    </source>
</evidence>
<dbReference type="InterPro" id="IPR036997">
    <property type="entry name" value="PA28_C_sf"/>
</dbReference>
<dbReference type="PANTHER" id="PTHR10660:SF2">
    <property type="entry name" value="LD45860P"/>
    <property type="match status" value="1"/>
</dbReference>
<dbReference type="GO" id="GO:2000045">
    <property type="term" value="P:regulation of G1/S transition of mitotic cell cycle"/>
    <property type="evidence" value="ECO:0007669"/>
    <property type="project" value="TreeGrafter"/>
</dbReference>
<dbReference type="Pfam" id="PF02252">
    <property type="entry name" value="PA28_C"/>
    <property type="match status" value="1"/>
</dbReference>
<reference evidence="6" key="1">
    <citation type="journal article" date="2014" name="Nat. Genet.">
        <title>Genome and transcriptome of the porcine whipworm Trichuris suis.</title>
        <authorList>
            <person name="Jex A.R."/>
            <person name="Nejsum P."/>
            <person name="Schwarz E.M."/>
            <person name="Hu L."/>
            <person name="Young N.D."/>
            <person name="Hall R.S."/>
            <person name="Korhonen P.K."/>
            <person name="Liao S."/>
            <person name="Thamsborg S."/>
            <person name="Xia J."/>
            <person name="Xu P."/>
            <person name="Wang S."/>
            <person name="Scheerlinck J.P."/>
            <person name="Hofmann A."/>
            <person name="Sternberg P.W."/>
            <person name="Wang J."/>
            <person name="Gasser R.B."/>
        </authorList>
    </citation>
    <scope>NUCLEOTIDE SEQUENCE [LARGE SCALE GENOMIC DNA]</scope>
    <source>
        <strain evidence="6">DCEP-RM93F</strain>
    </source>
</reference>
<protein>
    <submittedName>
        <fullName evidence="6">Uncharacterized protein</fullName>
    </submittedName>
</protein>
<dbReference type="Proteomes" id="UP000030758">
    <property type="component" value="Unassembled WGS sequence"/>
</dbReference>
<organism evidence="6">
    <name type="scientific">Trichuris suis</name>
    <name type="common">pig whipworm</name>
    <dbReference type="NCBI Taxonomy" id="68888"/>
    <lineage>
        <taxon>Eukaryota</taxon>
        <taxon>Metazoa</taxon>
        <taxon>Ecdysozoa</taxon>
        <taxon>Nematoda</taxon>
        <taxon>Enoplea</taxon>
        <taxon>Dorylaimia</taxon>
        <taxon>Trichinellida</taxon>
        <taxon>Trichuridae</taxon>
        <taxon>Trichuris</taxon>
    </lineage>
</organism>
<keyword evidence="3" id="KW-1133">Transmembrane helix</keyword>
<dbReference type="SUPFAM" id="SSF47216">
    <property type="entry name" value="Proteasome activator"/>
    <property type="match status" value="1"/>
</dbReference>
<keyword evidence="3" id="KW-0812">Transmembrane</keyword>
<keyword evidence="2" id="KW-0647">Proteasome</keyword>
<dbReference type="GO" id="GO:0008537">
    <property type="term" value="C:proteasome activator complex"/>
    <property type="evidence" value="ECO:0007669"/>
    <property type="project" value="InterPro"/>
</dbReference>
<evidence type="ECO:0000259" key="4">
    <source>
        <dbReference type="Pfam" id="PF02252"/>
    </source>
</evidence>
<comment type="similarity">
    <text evidence="1">Belongs to the PA28 family.</text>
</comment>
<dbReference type="InterPro" id="IPR036252">
    <property type="entry name" value="Proteasome_activ_sf"/>
</dbReference>
<gene>
    <name evidence="6" type="ORF">M514_02021</name>
</gene>
<evidence type="ECO:0000256" key="3">
    <source>
        <dbReference type="SAM" id="Phobius"/>
    </source>
</evidence>
<dbReference type="GO" id="GO:0005737">
    <property type="term" value="C:cytoplasm"/>
    <property type="evidence" value="ECO:0007669"/>
    <property type="project" value="TreeGrafter"/>
</dbReference>
<proteinExistence type="inferred from homology"/>
<keyword evidence="3" id="KW-0472">Membrane</keyword>
<dbReference type="InterPro" id="IPR009077">
    <property type="entry name" value="Proteasome_activ_PA28"/>
</dbReference>
<dbReference type="Gene3D" id="1.20.120.180">
    <property type="entry name" value="Proteasome activator pa28, C-terminal domain"/>
    <property type="match status" value="1"/>
</dbReference>
<dbReference type="GO" id="GO:0061133">
    <property type="term" value="F:endopeptidase activator activity"/>
    <property type="evidence" value="ECO:0007669"/>
    <property type="project" value="TreeGrafter"/>
</dbReference>
<dbReference type="GO" id="GO:0005654">
    <property type="term" value="C:nucleoplasm"/>
    <property type="evidence" value="ECO:0007669"/>
    <property type="project" value="TreeGrafter"/>
</dbReference>
<evidence type="ECO:0000256" key="1">
    <source>
        <dbReference type="ARBA" id="ARBA00005883"/>
    </source>
</evidence>
<evidence type="ECO:0000313" key="6">
    <source>
        <dbReference type="EMBL" id="KFD63576.1"/>
    </source>
</evidence>
<sequence length="393" mass="44815">MDVQQKSKEFTLAAWKQSQDDRIRELLFNAIPSRIVKLLEILNGSLFSTVDYDEFLAGFKRVREFEIQYPIAYMQTNRAYLAYAELLKKNPLFSPNQRVSAMSKILEPILMEAAESFERISNWIETLKPEVSSGNNFGVSVQEEVLSEAAEMCYASNKMLVSLRKYHTRRSSLLLFFVKYPFVEDLKEAICEVDESEFWSLRFKLIAVIDNYAALHDVIQKNLPNILSPPTVIFQMLSSFRAIGIFSTHVRSCNYGTSGACVSKNSKSPLNNERIVEHFVTKMDEHNQISAARSSLKRRRSNLAGLLLGFLVVACVSKNSKSPLNNERIVEHFVTKMDEHNQISAARSSLKRRRSNLAGLLLGFLVVGIYVYTIRAVKEEDFLDDTNPPDNIN</sequence>
<dbReference type="GO" id="GO:0061136">
    <property type="term" value="P:regulation of proteasomal protein catabolic process"/>
    <property type="evidence" value="ECO:0007669"/>
    <property type="project" value="TreeGrafter"/>
</dbReference>
<feature type="domain" description="Proteasome activator PA28 C-terminal" evidence="4">
    <location>
        <begin position="94"/>
        <end position="229"/>
    </location>
</feature>
<accession>A0A085N280</accession>
<name>A0A085N280_9BILA</name>